<dbReference type="AlphaFoldDB" id="A0A418PLJ2"/>
<reference evidence="2 3" key="1">
    <citation type="submission" date="2018-09" db="EMBL/GenBank/DDBJ databases">
        <authorList>
            <person name="Wang X."/>
            <person name="Du Z."/>
        </authorList>
    </citation>
    <scope>NUCLEOTIDE SEQUENCE [LARGE SCALE GENOMIC DNA]</scope>
    <source>
        <strain evidence="2 3">N3</strain>
    </source>
</reference>
<dbReference type="InterPro" id="IPR001173">
    <property type="entry name" value="Glyco_trans_2-like"/>
</dbReference>
<keyword evidence="2" id="KW-0808">Transferase</keyword>
<gene>
    <name evidence="2" type="ORF">D0X99_19365</name>
</gene>
<dbReference type="CDD" id="cd00761">
    <property type="entry name" value="Glyco_tranf_GTA_type"/>
    <property type="match status" value="1"/>
</dbReference>
<dbReference type="SUPFAM" id="SSF53448">
    <property type="entry name" value="Nucleotide-diphospho-sugar transferases"/>
    <property type="match status" value="1"/>
</dbReference>
<dbReference type="EMBL" id="QXML01000015">
    <property type="protein sequence ID" value="RIW12243.1"/>
    <property type="molecule type" value="Genomic_DNA"/>
</dbReference>
<evidence type="ECO:0000313" key="3">
    <source>
        <dbReference type="Proteomes" id="UP000283522"/>
    </source>
</evidence>
<comment type="caution">
    <text evidence="2">The sequence shown here is derived from an EMBL/GenBank/DDBJ whole genome shotgun (WGS) entry which is preliminary data.</text>
</comment>
<sequence>MRTGVNPAKLNFKLEKRNHHRIIIPVFIPNFEGYFQEIFEVYKACIESAWLTQHNRSAITVVDNGSCPEVKAWLRLQQDLGKIETLITHSQNIGKVDAILGAARACREDLITLSDSDILFKNGWQEAVENVFVEFEQAGSVAPFPIARHLYYYSSSVMKAVIQKKLSFGFEKTEDQESIRKIYSCYGWDFKEEYDSNLPIVRSKKGMAVAGSGHQVMTIRREAIFQMPFNPSFIKISNNSEALWIDKPIDDFGYWRLSTPKAWVSHMGNHLTDENNNDFQTLVKNQTEVDLIQLNSLSPKRSNSLINRIYGKFFRKSYDHRGPAPKLKVQTEQDGL</sequence>
<dbReference type="RefSeq" id="WP_119479527.1">
    <property type="nucleotide sequence ID" value="NZ_QXML01000015.1"/>
</dbReference>
<dbReference type="OrthoDB" id="1116632at2"/>
<evidence type="ECO:0000313" key="2">
    <source>
        <dbReference type="EMBL" id="RIW12243.1"/>
    </source>
</evidence>
<keyword evidence="3" id="KW-1185">Reference proteome</keyword>
<dbReference type="InterPro" id="IPR029044">
    <property type="entry name" value="Nucleotide-diphossugar_trans"/>
</dbReference>
<organism evidence="2 3">
    <name type="scientific">Algoriphagus lacus</name>
    <dbReference type="NCBI Taxonomy" id="2056311"/>
    <lineage>
        <taxon>Bacteria</taxon>
        <taxon>Pseudomonadati</taxon>
        <taxon>Bacteroidota</taxon>
        <taxon>Cytophagia</taxon>
        <taxon>Cytophagales</taxon>
        <taxon>Cyclobacteriaceae</taxon>
        <taxon>Algoriphagus</taxon>
    </lineage>
</organism>
<dbReference type="Proteomes" id="UP000283522">
    <property type="component" value="Unassembled WGS sequence"/>
</dbReference>
<evidence type="ECO:0000259" key="1">
    <source>
        <dbReference type="Pfam" id="PF00535"/>
    </source>
</evidence>
<feature type="domain" description="Glycosyltransferase 2-like" evidence="1">
    <location>
        <begin position="43"/>
        <end position="134"/>
    </location>
</feature>
<dbReference type="GO" id="GO:0016740">
    <property type="term" value="F:transferase activity"/>
    <property type="evidence" value="ECO:0007669"/>
    <property type="project" value="UniProtKB-KW"/>
</dbReference>
<proteinExistence type="predicted"/>
<accession>A0A418PLJ2</accession>
<dbReference type="Pfam" id="PF00535">
    <property type="entry name" value="Glycos_transf_2"/>
    <property type="match status" value="1"/>
</dbReference>
<dbReference type="Gene3D" id="3.90.550.10">
    <property type="entry name" value="Spore Coat Polysaccharide Biosynthesis Protein SpsA, Chain A"/>
    <property type="match status" value="1"/>
</dbReference>
<protein>
    <submittedName>
        <fullName evidence="2">Glycosyltransferase family 2 protein</fullName>
    </submittedName>
</protein>
<name>A0A418PLJ2_9BACT</name>